<evidence type="ECO:0000313" key="3">
    <source>
        <dbReference type="Proteomes" id="UP001322277"/>
    </source>
</evidence>
<accession>A0AAX4IMX8</accession>
<name>A0AAX4IMX8_9PEZI</name>
<dbReference type="EMBL" id="CP137310">
    <property type="protein sequence ID" value="WQF84358.1"/>
    <property type="molecule type" value="Genomic_DNA"/>
</dbReference>
<dbReference type="KEGG" id="cdet:87945875"/>
<protein>
    <submittedName>
        <fullName evidence="2">Heterokaryon incompatibility</fullName>
    </submittedName>
</protein>
<keyword evidence="3" id="KW-1185">Reference proteome</keyword>
<evidence type="ECO:0000313" key="2">
    <source>
        <dbReference type="EMBL" id="WQF84358.1"/>
    </source>
</evidence>
<gene>
    <name evidence="2" type="ORF">CDEST_09372</name>
</gene>
<sequence>MAMPQSNLPVISGDDCGVCRRAIVEAHSVAKAQPPGYGEWIELFPSFAHLEASAASCNLCRIIRQEIVYSLANLEDLQDCIYPVQVCWQLSDGDYSRSTLKFQVVLTHRGWCEASLETPHPLEAAGEIIPNFKEEAHFDSVIKTVNWWLRTCKDGHLSCRLPLPAAYQSTAALGDHPPPLPTHVIDVRPPQRHGQNQELQERVPYVHLVEGGSRQGEYVTLSYCWGTSGKNFKTTSSNLAQQLSEIPWARLPQTIQDAVVITRKLGIRYLWVDALCIIQARYSGDATSDWPVEATRMGQYYENATCTLAASSSYDCADGMLADRPALRFGPSRDVTIDFDDVFLGKSTQIQLVGLRGPPIEAAMEESHLLSRGWCVQERALSRRMLYFARDALFWECNELRAGEHSPSKNLGFVPRPKTHALLHTQSWRSVVGQWDLLGAGLRNLVRDHQGTAEGLSASDIELILGPAWMGLIERYSACAFTNYSDRLVALSSVTEKLSRMTGASNVAGHWRETLGRSLSWMALSPIRTREACNDRGFPSWAWPSVDLGVTFEGLDGVWLENMTVEDIRRDPTRTDNVYAGHILRINGTFCEMPLAQWGLKDSRKGSGTTYTTSSFVESVTWDHLPAAFDANRLMACLFIGSVRESEYVSDTVGLVVQRTGRFDGDGGHVEEFERVGLLRFENLAIEGLLGAARRTIDIA</sequence>
<evidence type="ECO:0000259" key="1">
    <source>
        <dbReference type="Pfam" id="PF06985"/>
    </source>
</evidence>
<feature type="domain" description="Heterokaryon incompatibility" evidence="1">
    <location>
        <begin position="218"/>
        <end position="378"/>
    </location>
</feature>
<reference evidence="3" key="1">
    <citation type="journal article" date="2023" name="bioRxiv">
        <title>Complete genome of the Medicago anthracnose fungus, Colletotrichum destructivum, reveals a mini-chromosome-like region within a core chromosome.</title>
        <authorList>
            <person name="Lapalu N."/>
            <person name="Simon A."/>
            <person name="Lu A."/>
            <person name="Plaumann P.-L."/>
            <person name="Amselem J."/>
            <person name="Pigne S."/>
            <person name="Auger A."/>
            <person name="Koch C."/>
            <person name="Dallery J.-F."/>
            <person name="O'Connell R.J."/>
        </authorList>
    </citation>
    <scope>NUCLEOTIDE SEQUENCE [LARGE SCALE GENOMIC DNA]</scope>
    <source>
        <strain evidence="3">CBS 520.97</strain>
    </source>
</reference>
<dbReference type="RefSeq" id="XP_062781582.1">
    <property type="nucleotide sequence ID" value="XM_062925531.1"/>
</dbReference>
<dbReference type="Proteomes" id="UP001322277">
    <property type="component" value="Chromosome 6"/>
</dbReference>
<dbReference type="AlphaFoldDB" id="A0AAX4IMX8"/>
<dbReference type="PANTHER" id="PTHR33112">
    <property type="entry name" value="DOMAIN PROTEIN, PUTATIVE-RELATED"/>
    <property type="match status" value="1"/>
</dbReference>
<dbReference type="PANTHER" id="PTHR33112:SF16">
    <property type="entry name" value="HETEROKARYON INCOMPATIBILITY DOMAIN-CONTAINING PROTEIN"/>
    <property type="match status" value="1"/>
</dbReference>
<organism evidence="2 3">
    <name type="scientific">Colletotrichum destructivum</name>
    <dbReference type="NCBI Taxonomy" id="34406"/>
    <lineage>
        <taxon>Eukaryota</taxon>
        <taxon>Fungi</taxon>
        <taxon>Dikarya</taxon>
        <taxon>Ascomycota</taxon>
        <taxon>Pezizomycotina</taxon>
        <taxon>Sordariomycetes</taxon>
        <taxon>Hypocreomycetidae</taxon>
        <taxon>Glomerellales</taxon>
        <taxon>Glomerellaceae</taxon>
        <taxon>Colletotrichum</taxon>
        <taxon>Colletotrichum destructivum species complex</taxon>
    </lineage>
</organism>
<proteinExistence type="predicted"/>
<dbReference type="GeneID" id="87945875"/>
<dbReference type="InterPro" id="IPR010730">
    <property type="entry name" value="HET"/>
</dbReference>
<dbReference type="Pfam" id="PF06985">
    <property type="entry name" value="HET"/>
    <property type="match status" value="1"/>
</dbReference>